<dbReference type="SUPFAM" id="SSF56300">
    <property type="entry name" value="Metallo-dependent phosphatases"/>
    <property type="match status" value="1"/>
</dbReference>
<dbReference type="KEGG" id="mcui:G8O30_00985"/>
<dbReference type="Proteomes" id="UP000593626">
    <property type="component" value="Chromosome"/>
</dbReference>
<accession>A0A7S8C938</accession>
<dbReference type="InterPro" id="IPR032093">
    <property type="entry name" value="PhoD_N"/>
</dbReference>
<dbReference type="RefSeq" id="WP_239673156.1">
    <property type="nucleotide sequence ID" value="NZ_CP049742.1"/>
</dbReference>
<dbReference type="AlphaFoldDB" id="A0A7S8C938"/>
<dbReference type="PANTHER" id="PTHR43606">
    <property type="entry name" value="PHOSPHATASE, PUTATIVE (AFU_ORTHOLOGUE AFUA_6G08710)-RELATED"/>
    <property type="match status" value="1"/>
</dbReference>
<dbReference type="PANTHER" id="PTHR43606:SF2">
    <property type="entry name" value="ALKALINE PHOSPHATASE FAMILY PROTEIN (AFU_ORTHOLOGUE AFUA_5G03860)"/>
    <property type="match status" value="1"/>
</dbReference>
<evidence type="ECO:0000313" key="3">
    <source>
        <dbReference type="EMBL" id="QPC45644.1"/>
    </source>
</evidence>
<protein>
    <recommendedName>
        <fullName evidence="5">Alkaline phosphatase</fullName>
    </recommendedName>
</protein>
<dbReference type="Gene3D" id="3.60.21.70">
    <property type="entry name" value="PhoD-like phosphatase"/>
    <property type="match status" value="1"/>
</dbReference>
<evidence type="ECO:0000259" key="2">
    <source>
        <dbReference type="Pfam" id="PF16655"/>
    </source>
</evidence>
<keyword evidence="4" id="KW-1185">Reference proteome</keyword>
<dbReference type="Pfam" id="PF09423">
    <property type="entry name" value="PhoD"/>
    <property type="match status" value="1"/>
</dbReference>
<organism evidence="3 4">
    <name type="scientific">Mangrovibacillus cuniculi</name>
    <dbReference type="NCBI Taxonomy" id="2593652"/>
    <lineage>
        <taxon>Bacteria</taxon>
        <taxon>Bacillati</taxon>
        <taxon>Bacillota</taxon>
        <taxon>Bacilli</taxon>
        <taxon>Bacillales</taxon>
        <taxon>Bacillaceae</taxon>
        <taxon>Mangrovibacillus</taxon>
    </lineage>
</organism>
<dbReference type="InterPro" id="IPR052900">
    <property type="entry name" value="Phospholipid_Metab_Enz"/>
</dbReference>
<gene>
    <name evidence="3" type="ORF">G8O30_00985</name>
</gene>
<proteinExistence type="predicted"/>
<dbReference type="Gene3D" id="2.60.40.380">
    <property type="entry name" value="Purple acid phosphatase-like, N-terminal"/>
    <property type="match status" value="1"/>
</dbReference>
<evidence type="ECO:0008006" key="5">
    <source>
        <dbReference type="Google" id="ProtNLM"/>
    </source>
</evidence>
<dbReference type="InterPro" id="IPR018946">
    <property type="entry name" value="PhoD-like_MPP"/>
</dbReference>
<dbReference type="CDD" id="cd07389">
    <property type="entry name" value="MPP_PhoD"/>
    <property type="match status" value="1"/>
</dbReference>
<sequence length="629" mass="71116">MSKNNEPTFDKKEYDQSKRSFLKYFLAGSAVVAMETSGLTKLSSFVSSAQAATAVSPFVASKPVGEGFPQSIASGDPTSSGIMLWSRVEPTAEPGLSNREFTSDVIYWLENQQAQNDATLESAISEGKFIMFEVSKQQDFSSTEIRGFTPIWKDHDHVVRLDLDGKLSANQQYYYRFITKSGLVSKTGKFKTLPTENSDVASATIGYVSCQDYTNGYFTALGHMADEEMDFFLHLGDYIYESVGDAAYQGDLADRQITLPSGQTKAIRLDDYRKLYQTYRKDKDLQKLHERHAMVGIWDDHEFANDTYYPAVAPDDNPESDPYRRLVANQVWFEYMPARVPYNPNGTFEDSVKIYRTVTIGNLASIVMTDERLYRSAHPCGQETLDRYLTRGCENINASNRSMLGTTQRDWFLNEIKSSNKTWKVWGNEVQVTQLKALTNFLNLDAWDGYAYERKLIADTLKNNNIKNFLALTGDFHTFEASYIQDEYKLFGEKLGVELMVGSVTSTNLRETFRNVINQTPDFSSPIPMSAASELVNKLKTRLTDASTFTAELLFKELQNIVKVENPWIELFDSTTHGYALLQLSKTNAKWTAYAVDNIEKPSSTKSLLWQCEVPNGKAKINVLEGSIF</sequence>
<dbReference type="PROSITE" id="PS51318">
    <property type="entry name" value="TAT"/>
    <property type="match status" value="1"/>
</dbReference>
<dbReference type="Pfam" id="PF16655">
    <property type="entry name" value="PhoD_N"/>
    <property type="match status" value="1"/>
</dbReference>
<reference evidence="3 4" key="1">
    <citation type="submission" date="2019-07" db="EMBL/GenBank/DDBJ databases">
        <title>Genome sequence of 2 isolates from Red Sea Mangroves.</title>
        <authorList>
            <person name="Sefrji F."/>
            <person name="Michoud G."/>
            <person name="Merlino G."/>
            <person name="Daffonchio D."/>
        </authorList>
    </citation>
    <scope>NUCLEOTIDE SEQUENCE [LARGE SCALE GENOMIC DNA]</scope>
    <source>
        <strain evidence="3 4">R1DC41</strain>
    </source>
</reference>
<dbReference type="EMBL" id="CP049742">
    <property type="protein sequence ID" value="QPC45644.1"/>
    <property type="molecule type" value="Genomic_DNA"/>
</dbReference>
<evidence type="ECO:0000313" key="4">
    <source>
        <dbReference type="Proteomes" id="UP000593626"/>
    </source>
</evidence>
<dbReference type="InterPro" id="IPR029052">
    <property type="entry name" value="Metallo-depent_PP-like"/>
</dbReference>
<feature type="domain" description="PhoD-like phosphatase metallophosphatase" evidence="1">
    <location>
        <begin position="206"/>
        <end position="514"/>
    </location>
</feature>
<name>A0A7S8C938_9BACI</name>
<dbReference type="InterPro" id="IPR006311">
    <property type="entry name" value="TAT_signal"/>
</dbReference>
<dbReference type="InterPro" id="IPR038607">
    <property type="entry name" value="PhoD-like_sf"/>
</dbReference>
<feature type="domain" description="Phospholipase D N-terminal" evidence="2">
    <location>
        <begin position="71"/>
        <end position="192"/>
    </location>
</feature>
<evidence type="ECO:0000259" key="1">
    <source>
        <dbReference type="Pfam" id="PF09423"/>
    </source>
</evidence>